<reference evidence="7" key="5">
    <citation type="journal article" date="2011" name="BMC Syst. Biol.">
        <title>Initial characterization of the human central proteome.</title>
        <authorList>
            <person name="Burkard T.R."/>
            <person name="Planyavsky M."/>
            <person name="Kaupe I."/>
            <person name="Breitwieser F.P."/>
            <person name="Burckstummer T."/>
            <person name="Bennett K.L."/>
            <person name="Superti-Furga G."/>
            <person name="Colinge J."/>
        </authorList>
    </citation>
    <scope>IDENTIFICATION BY MASS SPECTROMETRY [LARGE SCALE ANALYSIS]</scope>
</reference>
<dbReference type="HOGENOM" id="CLU_2333046_0_0_1"/>
<reference evidence="2 3" key="2">
    <citation type="journal article" date="2004" name="Nature">
        <title>Finishing the euchromatic sequence of the human genome.</title>
        <authorList>
            <consortium name="International Human Genome Sequencing Consortium"/>
        </authorList>
    </citation>
    <scope>NUCLEOTIDE SEQUENCE [LARGE SCALE GENOMIC DNA]</scope>
</reference>
<evidence type="ECO:0007829" key="7">
    <source>
        <dbReference type="PubMed" id="21269460"/>
    </source>
</evidence>
<dbReference type="ExpressionAtlas" id="F5H8G6">
    <property type="expression patterns" value="baseline and differential"/>
</dbReference>
<dbReference type="UCSC" id="uc058khh.1">
    <property type="organism name" value="human"/>
</dbReference>
<feature type="compositionally biased region" description="Basic and acidic residues" evidence="1">
    <location>
        <begin position="1"/>
        <end position="13"/>
    </location>
</feature>
<dbReference type="GeneTree" id="ENSGT00940000161554"/>
<dbReference type="OpenTargets" id="ENSG00000111641"/>
<accession>F5H8G6</accession>
<dbReference type="HGNC" id="HGNC:7867">
    <property type="gene designation" value="NOP2"/>
</dbReference>
<dbReference type="OrthoDB" id="427002at2759"/>
<dbReference type="VEuPathDB" id="HostDB:ENSG00000111641"/>
<reference evidence="2" key="7">
    <citation type="submission" date="2025-09" db="UniProtKB">
        <authorList>
            <consortium name="Ensembl"/>
        </authorList>
    </citation>
    <scope>IDENTIFICATION</scope>
</reference>
<sequence>MGRKLDPTKEKRGPGRKARKQKGAETELVRFLPAVSDENSKRPNHCLESYQKGSLQELSRQLVRRDPSPYLMLLEARSAQHLAVMRKRRRKTLKKMVW</sequence>
<keyword evidence="4 5" id="KW-1267">Proteomics identification</keyword>
<reference evidence="2 3" key="3">
    <citation type="journal article" date="2006" name="Nature">
        <title>The finished DNA sequence of human chromosome 12.</title>
        <authorList>
            <consortium name="Baylor College of Medicine Human Genome Sequencing Center Sequence Production Team"/>
            <person name="Scherer S.E."/>
            <person name="Muzny D.M."/>
            <person name="Buhay C.J."/>
            <person name="Chen R."/>
            <person name="Cree A."/>
            <person name="Ding Y."/>
            <person name="Dugan-Rocha S."/>
            <person name="Gill R."/>
            <person name="Gunaratne P."/>
            <person name="Harris R.A."/>
            <person name="Hawes A.C."/>
            <person name="Hernandez J."/>
            <person name="Hodgson A.V."/>
            <person name="Hume J."/>
            <person name="Jackson A."/>
            <person name="Khan Z.M."/>
            <person name="Kovar-Smith C."/>
            <person name="Lewis L.R."/>
            <person name="Lozado R.J."/>
            <person name="Metzker M.L."/>
            <person name="Milosavljevic A."/>
            <person name="Miner G.R."/>
            <person name="Montgomery K.T."/>
            <person name="Morgan M.B."/>
            <person name="Nazareth L.V."/>
            <person name="Scott G."/>
            <person name="Sodergren E."/>
            <person name="Song X.Z."/>
            <person name="Steffen D."/>
            <person name="Lovering R.C."/>
            <person name="Wheeler D.A."/>
            <person name="Worley K.C."/>
            <person name="Yuan Y."/>
            <person name="Zhang Z."/>
            <person name="Adams C.Q."/>
            <person name="Ansari-Lari M.A."/>
            <person name="Ayele M."/>
            <person name="Brown M.J."/>
            <person name="Chen G."/>
            <person name="Chen Z."/>
            <person name="Clerc-Blankenburg K.P."/>
            <person name="Davis C."/>
            <person name="Delgado O."/>
            <person name="Dinh H.H."/>
            <person name="Draper H."/>
            <person name="Gonzalez-Garay M.L."/>
            <person name="Havlak P."/>
            <person name="Jackson L.R."/>
            <person name="Jacob L.S."/>
            <person name="Kelly S.H."/>
            <person name="Li L."/>
            <person name="Li Z."/>
            <person name="Liu J."/>
            <person name="Liu W."/>
            <person name="Lu J."/>
            <person name="Maheshwari M."/>
            <person name="Nguyen B.V."/>
            <person name="Okwuonu G.O."/>
            <person name="Pasternak S."/>
            <person name="Perez L.M."/>
            <person name="Plopper F.J."/>
            <person name="Santibanez J."/>
            <person name="Shen H."/>
            <person name="Tabor P.E."/>
            <person name="Verduzco D."/>
            <person name="Waldron L."/>
            <person name="Wang Q."/>
            <person name="Williams G.A."/>
            <person name="Zhang J."/>
            <person name="Zhou J."/>
            <person name="Allen C.C."/>
            <person name="Amin A.G."/>
            <person name="Anyalebechi V."/>
            <person name="Bailey M."/>
            <person name="Barbaria J.A."/>
            <person name="Bimage K.E."/>
            <person name="Bryant N.P."/>
            <person name="Burch P.E."/>
            <person name="Burkett C.E."/>
            <person name="Burrell K.L."/>
            <person name="Calderon E."/>
            <person name="Cardenas V."/>
            <person name="Carter K."/>
            <person name="Casias K."/>
            <person name="Cavazos I."/>
            <person name="Cavazos S.R."/>
            <person name="Ceasar H."/>
            <person name="Chacko J."/>
            <person name="Chan S.N."/>
            <person name="Chavez D."/>
            <person name="Christopoulos C."/>
            <person name="Chu J."/>
            <person name="Cockrell R."/>
            <person name="Cox C.D."/>
            <person name="Dang M."/>
            <person name="Dathorne S.R."/>
            <person name="David R."/>
            <person name="Davis C.M."/>
            <person name="Davy-Carroll L."/>
            <person name="Deshazo D.R."/>
            <person name="Donlin J.E."/>
            <person name="D'Souza L."/>
            <person name="Eaves K.A."/>
            <person name="Egan A."/>
            <person name="Emery-Cohen A.J."/>
            <person name="Escotto M."/>
            <person name="Flagg N."/>
            <person name="Forbes L.D."/>
            <person name="Gabisi A.M."/>
            <person name="Garza M."/>
            <person name="Hamilton C."/>
            <person name="Henderson N."/>
            <person name="Hernandez O."/>
            <person name="Hines S."/>
            <person name="Hogues M.E."/>
            <person name="Huang M."/>
            <person name="Idlebird D.G."/>
            <person name="Johnson R."/>
            <person name="Jolivet A."/>
            <person name="Jones S."/>
            <person name="Kagan R."/>
            <person name="King L.M."/>
            <person name="Leal B."/>
            <person name="Lebow H."/>
            <person name="Lee S."/>
            <person name="LeVan J.M."/>
            <person name="Lewis L.C."/>
            <person name="London P."/>
            <person name="Lorensuhewa L.M."/>
            <person name="Loulseged H."/>
            <person name="Lovett D.A."/>
            <person name="Lucier A."/>
            <person name="Lucier R.L."/>
            <person name="Ma J."/>
            <person name="Madu R.C."/>
            <person name="Mapua P."/>
            <person name="Martindale A.D."/>
            <person name="Martinez E."/>
            <person name="Massey E."/>
            <person name="Mawhiney S."/>
            <person name="Meador M.G."/>
            <person name="Mendez S."/>
            <person name="Mercado C."/>
            <person name="Mercado I.C."/>
            <person name="Merritt C.E."/>
            <person name="Miner Z.L."/>
            <person name="Minja E."/>
            <person name="Mitchell T."/>
            <person name="Mohabbat F."/>
            <person name="Mohabbat K."/>
            <person name="Montgomery B."/>
            <person name="Moore N."/>
            <person name="Morris S."/>
            <person name="Munidasa M."/>
            <person name="Ngo R.N."/>
            <person name="Nguyen N.B."/>
            <person name="Nickerson E."/>
            <person name="Nwaokelemeh O.O."/>
            <person name="Nwokenkwo S."/>
            <person name="Obregon M."/>
            <person name="Oguh M."/>
            <person name="Oragunye N."/>
            <person name="Oviedo R.J."/>
            <person name="Parish B.J."/>
            <person name="Parker D.N."/>
            <person name="Parrish J."/>
            <person name="Parks K.L."/>
            <person name="Paul H.A."/>
            <person name="Payton B.A."/>
            <person name="Perez A."/>
            <person name="Perrin W."/>
            <person name="Pickens A."/>
            <person name="Primus E.L."/>
            <person name="Pu L.L."/>
            <person name="Puazo M."/>
            <person name="Quiles M.M."/>
            <person name="Quiroz J.B."/>
            <person name="Rabata D."/>
            <person name="Reeves K."/>
            <person name="Ruiz S.J."/>
            <person name="Shao H."/>
            <person name="Sisson I."/>
            <person name="Sonaike T."/>
            <person name="Sorelle R.P."/>
            <person name="Sutton A.E."/>
            <person name="Svatek A.F."/>
            <person name="Svetz L.A."/>
            <person name="Tamerisa K.S."/>
            <person name="Taylor T.R."/>
            <person name="Teague B."/>
            <person name="Thomas N."/>
            <person name="Thorn R.D."/>
            <person name="Trejos Z.Y."/>
            <person name="Trevino B.K."/>
            <person name="Ukegbu O.N."/>
            <person name="Urban J.B."/>
            <person name="Vasquez L.I."/>
            <person name="Vera V.A."/>
            <person name="Villasana D.M."/>
            <person name="Wang L."/>
            <person name="Ward-Moore S."/>
            <person name="Warren J.T."/>
            <person name="Wei X."/>
            <person name="White F."/>
            <person name="Williamson A.L."/>
            <person name="Wleczyk R."/>
            <person name="Wooden H.S."/>
            <person name="Wooden S.H."/>
            <person name="Yen J."/>
            <person name="Yoon L."/>
            <person name="Yoon V."/>
            <person name="Zorrilla S.E."/>
            <person name="Nelson D."/>
            <person name="Kucherlapati R."/>
            <person name="Weinstock G."/>
            <person name="Gibbs R.A."/>
            <person name="null."/>
        </authorList>
    </citation>
    <scope>NUCLEOTIDE SEQUENCE [LARGE SCALE GENOMIC DNA]</scope>
</reference>
<dbReference type="AlphaFoldDB" id="F5H8G6"/>
<dbReference type="ChiTaRS" id="NOP2">
    <property type="organism name" value="human"/>
</dbReference>
<dbReference type="Bgee" id="ENSG00000111641">
    <property type="expression patterns" value="Expressed in granulocyte and 94 other cell types or tissues"/>
</dbReference>
<feature type="region of interest" description="Disordered" evidence="1">
    <location>
        <begin position="1"/>
        <end position="26"/>
    </location>
</feature>
<evidence type="ECO:0000313" key="2">
    <source>
        <dbReference type="Ensembl" id="ENSP00000443585.1"/>
    </source>
</evidence>
<dbReference type="MassIVE" id="F5H8G6"/>
<evidence type="ECO:0000256" key="1">
    <source>
        <dbReference type="SAM" id="MobiDB-lite"/>
    </source>
</evidence>
<evidence type="ECO:0007829" key="6">
    <source>
        <dbReference type="PubMed" id="18669648"/>
    </source>
</evidence>
<keyword evidence="3" id="KW-1185">Reference proteome</keyword>
<dbReference type="EMBL" id="AC006064">
    <property type="status" value="NOT_ANNOTATED_CDS"/>
    <property type="molecule type" value="Genomic_DNA"/>
</dbReference>
<reference evidence="2" key="6">
    <citation type="submission" date="2025-08" db="UniProtKB">
        <authorList>
            <consortium name="Ensembl"/>
        </authorList>
    </citation>
    <scope>IDENTIFICATION</scope>
</reference>
<evidence type="ECO:0007829" key="5">
    <source>
        <dbReference type="ProteomicsDB" id="F5H8G6"/>
    </source>
</evidence>
<dbReference type="ProteomicsDB" id="27775"/>
<dbReference type="Ensembl" id="ENST00000538420.5">
    <property type="protein sequence ID" value="ENSP00000443585.1"/>
    <property type="gene ID" value="ENSG00000111641.13"/>
</dbReference>
<dbReference type="Proteomes" id="UP000005640">
    <property type="component" value="Chromosome 12"/>
</dbReference>
<dbReference type="SMR" id="F5H8G6"/>
<dbReference type="Ensembl" id="ENST00000538420.5">
    <property type="protein sequence ID" value="ENSP00000443585.1"/>
    <property type="gene ID" value="ENSG00000111641.14"/>
</dbReference>
<name>F5H8G6_HUMAN</name>
<evidence type="ECO:0007829" key="4">
    <source>
        <dbReference type="PeptideAtlas" id="F5H8G6"/>
    </source>
</evidence>
<reference evidence="6" key="4">
    <citation type="journal article" date="2008" name="Proc. Natl. Acad. Sci. U.S.A.">
        <title>A quantitative atlas of mitotic phosphorylation.</title>
        <authorList>
            <person name="Dephoure N."/>
            <person name="Zhou C."/>
            <person name="Villen J."/>
            <person name="Beausoleil S.A."/>
            <person name="Bakalarski C.E."/>
            <person name="Elledge S.J."/>
            <person name="Gygi S.P."/>
        </authorList>
    </citation>
    <scope>IDENTIFICATION BY MASS SPECTROMETRY [LARGE SCALE ANALYSIS]</scope>
</reference>
<organism evidence="2 3">
    <name type="scientific">Homo sapiens</name>
    <name type="common">Human</name>
    <dbReference type="NCBI Taxonomy" id="9606"/>
    <lineage>
        <taxon>Eukaryota</taxon>
        <taxon>Metazoa</taxon>
        <taxon>Chordata</taxon>
        <taxon>Craniata</taxon>
        <taxon>Vertebrata</taxon>
        <taxon>Euteleostomi</taxon>
        <taxon>Mammalia</taxon>
        <taxon>Eutheria</taxon>
        <taxon>Euarchontoglires</taxon>
        <taxon>Primates</taxon>
        <taxon>Haplorrhini</taxon>
        <taxon>Catarrhini</taxon>
        <taxon>Hominidae</taxon>
        <taxon>Homo</taxon>
    </lineage>
</organism>
<gene>
    <name evidence="2" type="primary">NOP2</name>
</gene>
<reference evidence="2 3" key="1">
    <citation type="journal article" date="2001" name="Nature">
        <title>Initial sequencing and analysis of the human genome.</title>
        <authorList>
            <consortium name="International Human Genome Sequencing Consortium"/>
            <person name="Lander E.S."/>
            <person name="Linton L.M."/>
            <person name="Birren B."/>
            <person name="Nusbaum C."/>
            <person name="Zody M.C."/>
            <person name="Baldwin J."/>
            <person name="Devon K."/>
            <person name="Dewar K."/>
            <person name="Doyle M."/>
            <person name="FitzHugh W."/>
            <person name="Funke R."/>
            <person name="Gage D."/>
            <person name="Harris K."/>
            <person name="Heaford A."/>
            <person name="Howland J."/>
            <person name="Kann L."/>
            <person name="Lehoczky J."/>
            <person name="LeVine R."/>
            <person name="McEwan P."/>
            <person name="McKernan K."/>
            <person name="Meldrim J."/>
            <person name="Mesirov J.P."/>
            <person name="Miranda C."/>
            <person name="Morris W."/>
            <person name="Naylor J."/>
            <person name="Raymond C."/>
            <person name="Rosetti M."/>
            <person name="Santos R."/>
            <person name="Sheridan A."/>
            <person name="Sougnez C."/>
            <person name="Stange-Thomann N."/>
            <person name="Stojanovic N."/>
            <person name="Subramanian A."/>
            <person name="Wyman D."/>
            <person name="Rogers J."/>
            <person name="Sulston J."/>
            <person name="Ainscough R."/>
            <person name="Beck S."/>
            <person name="Bentley D."/>
            <person name="Burton J."/>
            <person name="Clee C."/>
            <person name="Carter N."/>
            <person name="Coulson A."/>
            <person name="Deadman R."/>
            <person name="Deloukas P."/>
            <person name="Dunham A."/>
            <person name="Dunham I."/>
            <person name="Durbin R."/>
            <person name="French L."/>
            <person name="Grafham D."/>
            <person name="Gregory S."/>
            <person name="Hubbard T."/>
            <person name="Humphray S."/>
            <person name="Hunt A."/>
            <person name="Jones M."/>
            <person name="Lloyd C."/>
            <person name="McMurray A."/>
            <person name="Matthews L."/>
            <person name="Mercer S."/>
            <person name="Milne S."/>
            <person name="Mullikin J.C."/>
            <person name="Mungall A."/>
            <person name="Plumb R."/>
            <person name="Ross M."/>
            <person name="Shownkeen R."/>
            <person name="Sims S."/>
            <person name="Waterston R.H."/>
            <person name="Wilson R.K."/>
            <person name="Hillier L.W."/>
            <person name="McPherson J.D."/>
            <person name="Marra M.A."/>
            <person name="Mardis E.R."/>
            <person name="Fulton L.A."/>
            <person name="Chinwalla A.T."/>
            <person name="Pepin K.H."/>
            <person name="Gish W.R."/>
            <person name="Chissoe S.L."/>
            <person name="Wendl M.C."/>
            <person name="Delehaunty K.D."/>
            <person name="Miner T.L."/>
            <person name="Delehaunty A."/>
            <person name="Kramer J.B."/>
            <person name="Cook L.L."/>
            <person name="Fulton R.S."/>
            <person name="Johnson D.L."/>
            <person name="Minx P.J."/>
            <person name="Clifton S.W."/>
            <person name="Hawkins T."/>
            <person name="Branscomb E."/>
            <person name="Predki P."/>
            <person name="Richardson P."/>
            <person name="Wenning S."/>
            <person name="Slezak T."/>
            <person name="Doggett N."/>
            <person name="Cheng J.F."/>
            <person name="Olsen A."/>
            <person name="Lucas S."/>
            <person name="Elkin C."/>
            <person name="Uberbacher E."/>
            <person name="Frazier M."/>
            <person name="Gibbs R.A."/>
            <person name="Muzny D.M."/>
            <person name="Scherer S.E."/>
            <person name="Bouck J.B."/>
            <person name="Sodergren E.J."/>
            <person name="Worley K.C."/>
            <person name="Rives C.M."/>
            <person name="Gorrell J.H."/>
            <person name="Metzker M.L."/>
            <person name="Naylor S.L."/>
            <person name="Kucherlapati R.S."/>
            <person name="Nelson D.L."/>
            <person name="Weinstock G.M."/>
            <person name="Sakaki Y."/>
            <person name="Fujiyama A."/>
            <person name="Hattori M."/>
            <person name="Yada T."/>
            <person name="Toyoda A."/>
            <person name="Itoh T."/>
            <person name="Kawagoe C."/>
            <person name="Watanabe H."/>
            <person name="Totoki Y."/>
            <person name="Taylor T."/>
            <person name="Weissenbach J."/>
            <person name="Heilig R."/>
            <person name="Saurin W."/>
            <person name="Artiguenave F."/>
            <person name="Brottier P."/>
            <person name="Bruls T."/>
            <person name="Pelletier E."/>
            <person name="Robert C."/>
            <person name="Wincker P."/>
            <person name="Smith D.R."/>
            <person name="Doucette-Stamm L."/>
            <person name="Rubenfield M."/>
            <person name="Weinstock K."/>
            <person name="Lee H.M."/>
            <person name="Dubois J."/>
            <person name="Rosenthal A."/>
            <person name="Platzer M."/>
            <person name="Nyakatura G."/>
            <person name="Taudien S."/>
            <person name="Rump A."/>
            <person name="Yang H."/>
            <person name="Yu J."/>
            <person name="Wang J."/>
            <person name="Huang G."/>
            <person name="Gu J."/>
            <person name="Hood L."/>
            <person name="Rowen L."/>
            <person name="Madan A."/>
            <person name="Qin S."/>
            <person name="Davis R.W."/>
            <person name="Federspiel N.A."/>
            <person name="Abola A.P."/>
            <person name="Proctor M.J."/>
            <person name="Myers R.M."/>
            <person name="Schmutz J."/>
            <person name="Dickson M."/>
            <person name="Grimwood J."/>
            <person name="Cox D.R."/>
            <person name="Olson M.V."/>
            <person name="Kaul R."/>
            <person name="Raymond C."/>
            <person name="Shimizu N."/>
            <person name="Kawasaki K."/>
            <person name="Minoshima S."/>
            <person name="Evans G.A."/>
            <person name="Athanasiou M."/>
            <person name="Schultz R."/>
            <person name="Roe B.A."/>
            <person name="Chen F."/>
            <person name="Pan H."/>
            <person name="Ramser J."/>
            <person name="Lehrach H."/>
            <person name="Reinhardt R."/>
            <person name="McCombie W.R."/>
            <person name="de la Bastide M."/>
            <person name="Dedhia N."/>
            <person name="Blocker H."/>
            <person name="Hornischer K."/>
            <person name="Nordsiek G."/>
            <person name="Agarwala R."/>
            <person name="Aravind L."/>
            <person name="Bailey J.A."/>
            <person name="Bateman A."/>
            <person name="Batzoglou S."/>
            <person name="Birney E."/>
            <person name="Bork P."/>
            <person name="Brown D.G."/>
            <person name="Burge C.B."/>
            <person name="Cerutti L."/>
            <person name="Chen H.C."/>
            <person name="Church D."/>
            <person name="Clamp M."/>
            <person name="Copley R.R."/>
            <person name="Doerks T."/>
            <person name="Eddy S.R."/>
            <person name="Eichler E.E."/>
            <person name="Furey T.S."/>
            <person name="Galagan J."/>
            <person name="Gilbert J.G."/>
            <person name="Harmon C."/>
            <person name="Hayashizaki Y."/>
            <person name="Haussler D."/>
            <person name="Hermjakob H."/>
            <person name="Hokamp K."/>
            <person name="Jang W."/>
            <person name="Johnson L.S."/>
            <person name="Jones T.A."/>
            <person name="Kasif S."/>
            <person name="Kaspryzk A."/>
            <person name="Kennedy S."/>
            <person name="Kent W.J."/>
            <person name="Kitts P."/>
            <person name="Koonin E.V."/>
            <person name="Korf I."/>
            <person name="Kulp D."/>
            <person name="Lancet D."/>
            <person name="Lowe T.M."/>
            <person name="McLysaght A."/>
            <person name="Mikkelsen T."/>
            <person name="Moran J.V."/>
            <person name="Mulder N."/>
            <person name="Pollara V.J."/>
            <person name="Ponting C.P."/>
            <person name="Schuler G."/>
            <person name="Schultz J."/>
            <person name="Slater G."/>
            <person name="Smit A.F."/>
            <person name="Stupka E."/>
            <person name="Szustakowski J."/>
            <person name="Thierry-Mieg D."/>
            <person name="Thierry-Mieg J."/>
            <person name="Wagner L."/>
            <person name="Wallis J."/>
            <person name="Wheeler R."/>
            <person name="Williams A."/>
            <person name="Wolf Y.I."/>
            <person name="Wolfe K.H."/>
            <person name="Yang S.P."/>
            <person name="Yeh R.F."/>
            <person name="Collins F."/>
            <person name="Guyer M.S."/>
            <person name="Peterson J."/>
            <person name="Felsenfeld A."/>
            <person name="Wetterstrand K.A."/>
            <person name="Patrinos A."/>
            <person name="Morgan M.J."/>
            <person name="de Jong P."/>
            <person name="Catanese J.J."/>
            <person name="Osoegawa K."/>
            <person name="Shizuya H."/>
            <person name="Choi S."/>
            <person name="Chen Y.J."/>
        </authorList>
    </citation>
    <scope>NUCLEOTIDE SEQUENCE [LARGE SCALE GENOMIC DNA]</scope>
</reference>
<evidence type="ECO:0000313" key="3">
    <source>
        <dbReference type="Proteomes" id="UP000005640"/>
    </source>
</evidence>
<proteinExistence type="evidence at protein level"/>
<protein>
    <submittedName>
        <fullName evidence="2">NOP2 nucleolar protein</fullName>
    </submittedName>
</protein>